<dbReference type="Proteomes" id="UP000553963">
    <property type="component" value="Unassembled WGS sequence"/>
</dbReference>
<keyword evidence="1" id="KW-1133">Transmembrane helix</keyword>
<protein>
    <submittedName>
        <fullName evidence="2">Uncharacterized protein</fullName>
    </submittedName>
</protein>
<feature type="transmembrane region" description="Helical" evidence="1">
    <location>
        <begin position="12"/>
        <end position="32"/>
    </location>
</feature>
<sequence length="181" mass="20075">MDQWIAFALSNFTLTFLVLGLLMSLLQLLFGWRSFSIAYLVDALLRWFLFFSIGFSFFYNFVMHTFFGAMAARFIGWADSPFQAEVGFASLGFSLVGFLAFRRSFDLRLGAIVGVSAFLLGAAGGHVYQMIATGNFAPGNAGVIFWTDIGIPLFGLLLLSLQHRVGRPRRPRPPVAARIEA</sequence>
<dbReference type="AlphaFoldDB" id="A0A840APW2"/>
<feature type="transmembrane region" description="Helical" evidence="1">
    <location>
        <begin position="109"/>
        <end position="131"/>
    </location>
</feature>
<evidence type="ECO:0000313" key="2">
    <source>
        <dbReference type="EMBL" id="MBB3931328.1"/>
    </source>
</evidence>
<proteinExistence type="predicted"/>
<feature type="transmembrane region" description="Helical" evidence="1">
    <location>
        <begin position="44"/>
        <end position="62"/>
    </location>
</feature>
<feature type="transmembrane region" description="Helical" evidence="1">
    <location>
        <begin position="82"/>
        <end position="102"/>
    </location>
</feature>
<feature type="transmembrane region" description="Helical" evidence="1">
    <location>
        <begin position="143"/>
        <end position="161"/>
    </location>
</feature>
<keyword evidence="3" id="KW-1185">Reference proteome</keyword>
<name>A0A840APW2_9HYPH</name>
<dbReference type="Pfam" id="PF20589">
    <property type="entry name" value="DUF6790"/>
    <property type="match status" value="1"/>
</dbReference>
<accession>A0A840APW2</accession>
<keyword evidence="1" id="KW-0472">Membrane</keyword>
<dbReference type="EMBL" id="JACIDS010000003">
    <property type="protein sequence ID" value="MBB3931328.1"/>
    <property type="molecule type" value="Genomic_DNA"/>
</dbReference>
<evidence type="ECO:0000313" key="3">
    <source>
        <dbReference type="Proteomes" id="UP000553963"/>
    </source>
</evidence>
<keyword evidence="1" id="KW-0812">Transmembrane</keyword>
<organism evidence="2 3">
    <name type="scientific">Kaistia hirudinis</name>
    <dbReference type="NCBI Taxonomy" id="1293440"/>
    <lineage>
        <taxon>Bacteria</taxon>
        <taxon>Pseudomonadati</taxon>
        <taxon>Pseudomonadota</taxon>
        <taxon>Alphaproteobacteria</taxon>
        <taxon>Hyphomicrobiales</taxon>
        <taxon>Kaistiaceae</taxon>
        <taxon>Kaistia</taxon>
    </lineage>
</organism>
<dbReference type="RefSeq" id="WP_183398976.1">
    <property type="nucleotide sequence ID" value="NZ_JACIDS010000003.1"/>
</dbReference>
<comment type="caution">
    <text evidence="2">The sequence shown here is derived from an EMBL/GenBank/DDBJ whole genome shotgun (WGS) entry which is preliminary data.</text>
</comment>
<gene>
    <name evidence="2" type="ORF">GGR25_002378</name>
</gene>
<evidence type="ECO:0000256" key="1">
    <source>
        <dbReference type="SAM" id="Phobius"/>
    </source>
</evidence>
<reference evidence="2 3" key="1">
    <citation type="submission" date="2020-08" db="EMBL/GenBank/DDBJ databases">
        <title>Genomic Encyclopedia of Type Strains, Phase IV (KMG-IV): sequencing the most valuable type-strain genomes for metagenomic binning, comparative biology and taxonomic classification.</title>
        <authorList>
            <person name="Goeker M."/>
        </authorList>
    </citation>
    <scope>NUCLEOTIDE SEQUENCE [LARGE SCALE GENOMIC DNA]</scope>
    <source>
        <strain evidence="2 3">DSM 25966</strain>
    </source>
</reference>
<dbReference type="InterPro" id="IPR046740">
    <property type="entry name" value="DUF6790"/>
</dbReference>